<evidence type="ECO:0000313" key="13">
    <source>
        <dbReference type="Proteomes" id="UP000886520"/>
    </source>
</evidence>
<comment type="caution">
    <text evidence="12">The sequence shown here is derived from an EMBL/GenBank/DDBJ whole genome shotgun (WGS) entry which is preliminary data.</text>
</comment>
<dbReference type="Gene3D" id="2.120.10.80">
    <property type="entry name" value="Kelch-type beta propeller"/>
    <property type="match status" value="1"/>
</dbReference>
<dbReference type="InterPro" id="IPR008145">
    <property type="entry name" value="GK/Ca_channel_bsu"/>
</dbReference>
<keyword evidence="5" id="KW-0547">Nucleotide-binding</keyword>
<evidence type="ECO:0000256" key="4">
    <source>
        <dbReference type="ARBA" id="ARBA00022679"/>
    </source>
</evidence>
<accession>A0A9D4VAS9</accession>
<evidence type="ECO:0000256" key="1">
    <source>
        <dbReference type="ARBA" id="ARBA00005790"/>
    </source>
</evidence>
<dbReference type="InterPro" id="IPR017665">
    <property type="entry name" value="Guanylate_kinase"/>
</dbReference>
<dbReference type="NCBIfam" id="TIGR03263">
    <property type="entry name" value="guanyl_kin"/>
    <property type="match status" value="1"/>
</dbReference>
<evidence type="ECO:0000256" key="3">
    <source>
        <dbReference type="ARBA" id="ARBA00022528"/>
    </source>
</evidence>
<evidence type="ECO:0000313" key="12">
    <source>
        <dbReference type="EMBL" id="KAI5083071.1"/>
    </source>
</evidence>
<keyword evidence="6" id="KW-0418">Kinase</keyword>
<keyword evidence="4" id="KW-0808">Transferase</keyword>
<dbReference type="SMART" id="SM00072">
    <property type="entry name" value="GuKc"/>
    <property type="match status" value="1"/>
</dbReference>
<evidence type="ECO:0000259" key="11">
    <source>
        <dbReference type="PROSITE" id="PS50052"/>
    </source>
</evidence>
<dbReference type="GO" id="GO:0005524">
    <property type="term" value="F:ATP binding"/>
    <property type="evidence" value="ECO:0007669"/>
    <property type="project" value="UniProtKB-KW"/>
</dbReference>
<dbReference type="Gene3D" id="3.30.63.10">
    <property type="entry name" value="Guanylate Kinase phosphate binding domain"/>
    <property type="match status" value="1"/>
</dbReference>
<evidence type="ECO:0000256" key="6">
    <source>
        <dbReference type="ARBA" id="ARBA00022777"/>
    </source>
</evidence>
<dbReference type="PANTHER" id="PTHR23117">
    <property type="entry name" value="GUANYLATE KINASE-RELATED"/>
    <property type="match status" value="1"/>
</dbReference>
<gene>
    <name evidence="12" type="ORF">GOP47_0002814</name>
</gene>
<dbReference type="FunFam" id="3.40.50.300:FF:000776">
    <property type="entry name" value="Guanylate kinase 2"/>
    <property type="match status" value="1"/>
</dbReference>
<dbReference type="InterPro" id="IPR015915">
    <property type="entry name" value="Kelch-typ_b-propeller"/>
</dbReference>
<dbReference type="OrthoDB" id="6334211at2759"/>
<evidence type="ECO:0000256" key="7">
    <source>
        <dbReference type="ARBA" id="ARBA00022840"/>
    </source>
</evidence>
<comment type="similarity">
    <text evidence="1">Belongs to the guanylate kinase family.</text>
</comment>
<organism evidence="12 13">
    <name type="scientific">Adiantum capillus-veneris</name>
    <name type="common">Maidenhair fern</name>
    <dbReference type="NCBI Taxonomy" id="13818"/>
    <lineage>
        <taxon>Eukaryota</taxon>
        <taxon>Viridiplantae</taxon>
        <taxon>Streptophyta</taxon>
        <taxon>Embryophyta</taxon>
        <taxon>Tracheophyta</taxon>
        <taxon>Polypodiopsida</taxon>
        <taxon>Polypodiidae</taxon>
        <taxon>Polypodiales</taxon>
        <taxon>Pteridineae</taxon>
        <taxon>Pteridaceae</taxon>
        <taxon>Vittarioideae</taxon>
        <taxon>Adiantum</taxon>
    </lineage>
</organism>
<dbReference type="FunFam" id="3.30.63.10:FF:000002">
    <property type="entry name" value="Guanylate kinase 1"/>
    <property type="match status" value="1"/>
</dbReference>
<evidence type="ECO:0000256" key="2">
    <source>
        <dbReference type="ARBA" id="ARBA00012961"/>
    </source>
</evidence>
<dbReference type="GO" id="GO:0004385">
    <property type="term" value="F:GMP kinase activity"/>
    <property type="evidence" value="ECO:0007669"/>
    <property type="project" value="UniProtKB-EC"/>
</dbReference>
<comment type="catalytic activity">
    <reaction evidence="8">
        <text>GMP + ATP = GDP + ADP</text>
        <dbReference type="Rhea" id="RHEA:20780"/>
        <dbReference type="ChEBI" id="CHEBI:30616"/>
        <dbReference type="ChEBI" id="CHEBI:58115"/>
        <dbReference type="ChEBI" id="CHEBI:58189"/>
        <dbReference type="ChEBI" id="CHEBI:456216"/>
        <dbReference type="EC" id="2.7.4.8"/>
    </reaction>
</comment>
<dbReference type="InterPro" id="IPR020590">
    <property type="entry name" value="Guanylate_kinase_CS"/>
</dbReference>
<keyword evidence="7" id="KW-0067">ATP-binding</keyword>
<dbReference type="SUPFAM" id="SSF117281">
    <property type="entry name" value="Kelch motif"/>
    <property type="match status" value="1"/>
</dbReference>
<dbReference type="InterPro" id="IPR008144">
    <property type="entry name" value="Guanylate_kin-like_dom"/>
</dbReference>
<dbReference type="PROSITE" id="PS50052">
    <property type="entry name" value="GUANYLATE_KINASE_2"/>
    <property type="match status" value="1"/>
</dbReference>
<dbReference type="Gene3D" id="3.40.50.300">
    <property type="entry name" value="P-loop containing nucleotide triphosphate hydrolases"/>
    <property type="match status" value="1"/>
</dbReference>
<dbReference type="PANTHER" id="PTHR23117:SF13">
    <property type="entry name" value="GUANYLATE KINASE"/>
    <property type="match status" value="1"/>
</dbReference>
<dbReference type="GO" id="GO:0005829">
    <property type="term" value="C:cytosol"/>
    <property type="evidence" value="ECO:0007669"/>
    <property type="project" value="TreeGrafter"/>
</dbReference>
<dbReference type="PROSITE" id="PS00856">
    <property type="entry name" value="GUANYLATE_KINASE_1"/>
    <property type="match status" value="1"/>
</dbReference>
<proteinExistence type="inferred from homology"/>
<protein>
    <recommendedName>
        <fullName evidence="9">Guanylate kinase 1</fullName>
        <ecNumber evidence="2">2.7.4.8</ecNumber>
    </recommendedName>
    <alternativeName>
        <fullName evidence="10">GMP kinase 1</fullName>
    </alternativeName>
</protein>
<dbReference type="Proteomes" id="UP000886520">
    <property type="component" value="Chromosome 3"/>
</dbReference>
<evidence type="ECO:0000256" key="10">
    <source>
        <dbReference type="ARBA" id="ARBA00081967"/>
    </source>
</evidence>
<feature type="domain" description="Guanylate kinase-like" evidence="11">
    <location>
        <begin position="144"/>
        <end position="326"/>
    </location>
</feature>
<sequence length="424" mass="46687">MRGNWKVLGDFSKSVFLDKRDHSSEGMNGGPASRCYHTMTAFGNKLVMFGGIQDNKPLNDVHIFDTISRLWVFPEVLGSPPAPRYGHSAVLLDEERILVFGGHSIAPQDLVWFLEVDTPYVKKQSQLLGRSVVAWSKGIFGDLPRPVVICGPSGVGKGTLIGRLMKDFPTMFGFSVSHTTRPPRHLEKSGVHYHFTERPLMELAIQEGKFLESANVHGNLYGTSIAAVEAVANAGKRCILDIDVQGAQAVKKSGLDAAFIFIAPPSLEQLERRLRGRGTETEEQIQKRLKNARVELEHGKDCLLFDHYVVNDNLEECYLELKGVLRLERVDSEGKQNGFDNQVSLKPRYGHSATVICENVFIFGGVGMDVDSAITIIDTSTLVGGAPGQTTRLRVSSHDSRHVLSNGSAVNNAHFKAPKENGRL</sequence>
<keyword evidence="13" id="KW-1185">Reference proteome</keyword>
<dbReference type="SUPFAM" id="SSF52540">
    <property type="entry name" value="P-loop containing nucleoside triphosphate hydrolases"/>
    <property type="match status" value="1"/>
</dbReference>
<name>A0A9D4VAS9_ADICA</name>
<evidence type="ECO:0000256" key="9">
    <source>
        <dbReference type="ARBA" id="ARBA00067520"/>
    </source>
</evidence>
<reference evidence="12" key="1">
    <citation type="submission" date="2021-01" db="EMBL/GenBank/DDBJ databases">
        <title>Adiantum capillus-veneris genome.</title>
        <authorList>
            <person name="Fang Y."/>
            <person name="Liao Q."/>
        </authorList>
    </citation>
    <scope>NUCLEOTIDE SEQUENCE</scope>
    <source>
        <strain evidence="12">H3</strain>
        <tissue evidence="12">Leaf</tissue>
    </source>
</reference>
<dbReference type="CDD" id="cd00071">
    <property type="entry name" value="GMPK"/>
    <property type="match status" value="1"/>
</dbReference>
<evidence type="ECO:0000256" key="5">
    <source>
        <dbReference type="ARBA" id="ARBA00022741"/>
    </source>
</evidence>
<dbReference type="Pfam" id="PF00625">
    <property type="entry name" value="Guanylate_kin"/>
    <property type="match status" value="1"/>
</dbReference>
<dbReference type="Pfam" id="PF24681">
    <property type="entry name" value="Kelch_KLHDC2_KLHL20_DRC7"/>
    <property type="match status" value="1"/>
</dbReference>
<dbReference type="AlphaFoldDB" id="A0A9D4VAS9"/>
<keyword evidence="3" id="KW-0934">Plastid</keyword>
<keyword evidence="3" id="KW-0150">Chloroplast</keyword>
<dbReference type="EMBL" id="JABFUD020000002">
    <property type="protein sequence ID" value="KAI5083071.1"/>
    <property type="molecule type" value="Genomic_DNA"/>
</dbReference>
<dbReference type="InterPro" id="IPR027417">
    <property type="entry name" value="P-loop_NTPase"/>
</dbReference>
<dbReference type="EC" id="2.7.4.8" evidence="2"/>
<evidence type="ECO:0000256" key="8">
    <source>
        <dbReference type="ARBA" id="ARBA00048594"/>
    </source>
</evidence>